<evidence type="ECO:0000313" key="2">
    <source>
        <dbReference type="Proteomes" id="UP001364695"/>
    </source>
</evidence>
<proteinExistence type="predicted"/>
<name>A0ACC6P0Z9_9BURK</name>
<accession>A0ACC6P0Z9</accession>
<comment type="caution">
    <text evidence="1">The sequence shown here is derived from an EMBL/GenBank/DDBJ whole genome shotgun (WGS) entry which is preliminary data.</text>
</comment>
<reference evidence="1" key="1">
    <citation type="submission" date="2023-10" db="EMBL/GenBank/DDBJ databases">
        <title>Amphibacter perezi, gen. nov., sp. nov. a novel taxa of the family Comamonadaceae, class Betaproteobacteria isolated from the skin microbiota of Pelophylax perezi from different populations.</title>
        <authorList>
            <person name="Costa S."/>
            <person name="Proenca D.N."/>
            <person name="Lopes I."/>
            <person name="Morais P.V."/>
        </authorList>
    </citation>
    <scope>NUCLEOTIDE SEQUENCE</scope>
    <source>
        <strain evidence="1">SL12-8</strain>
    </source>
</reference>
<protein>
    <submittedName>
        <fullName evidence="1">Nucleotidyltransferase family protein</fullName>
    </submittedName>
</protein>
<organism evidence="1 2">
    <name type="scientific">Amphibiibacter pelophylacis</name>
    <dbReference type="NCBI Taxonomy" id="1799477"/>
    <lineage>
        <taxon>Bacteria</taxon>
        <taxon>Pseudomonadati</taxon>
        <taxon>Pseudomonadota</taxon>
        <taxon>Betaproteobacteria</taxon>
        <taxon>Burkholderiales</taxon>
        <taxon>Sphaerotilaceae</taxon>
        <taxon>Amphibiibacter</taxon>
    </lineage>
</organism>
<gene>
    <name evidence="1" type="ORF">RV045_05570</name>
</gene>
<keyword evidence="2" id="KW-1185">Reference proteome</keyword>
<dbReference type="EMBL" id="JAWDIE010000006">
    <property type="protein sequence ID" value="MEJ7137902.1"/>
    <property type="molecule type" value="Genomic_DNA"/>
</dbReference>
<dbReference type="Proteomes" id="UP001364695">
    <property type="component" value="Unassembled WGS sequence"/>
</dbReference>
<sequence>MKPSFALDQHRAAIRQIVLEHRACNPRVFGSVLRGKDGENSDLDLLIEPTAETSLMDVAKIQVSLERLLGVPVDVLTPAALPDQFRKTVLEEAVPV</sequence>
<evidence type="ECO:0000313" key="1">
    <source>
        <dbReference type="EMBL" id="MEJ7137902.1"/>
    </source>
</evidence>